<dbReference type="SUPFAM" id="SSF53300">
    <property type="entry name" value="vWA-like"/>
    <property type="match status" value="1"/>
</dbReference>
<dbReference type="EMBL" id="CP076129">
    <property type="protein sequence ID" value="QWG10208.1"/>
    <property type="molecule type" value="Genomic_DNA"/>
</dbReference>
<proteinExistence type="predicted"/>
<dbReference type="Pfam" id="PF09906">
    <property type="entry name" value="DUF2135"/>
    <property type="match status" value="1"/>
</dbReference>
<dbReference type="InterPro" id="IPR013694">
    <property type="entry name" value="VIT"/>
</dbReference>
<feature type="domain" description="VIT" evidence="1">
    <location>
        <begin position="24"/>
        <end position="152"/>
    </location>
</feature>
<dbReference type="Gene3D" id="3.40.50.410">
    <property type="entry name" value="von Willebrand factor, type A domain"/>
    <property type="match status" value="1"/>
</dbReference>
<dbReference type="InterPro" id="IPR036465">
    <property type="entry name" value="vWFA_dom_sf"/>
</dbReference>
<dbReference type="InterPro" id="IPR019220">
    <property type="entry name" value="DUF2135"/>
</dbReference>
<sequence length="1007" mass="115553">MKKLLFVILSYVVLNTTLTAQILMPNVIINQIDESDSIALRKLYIDVLVVDNIATTTMEMHFYNYGDNILKGDLNFPLSAGQVVSRYALDVNGELREGVVVKKEKAKEVFEQVVRQQIDPGILEKTVGENFKTSLYPLNPKEYKKCIVAFDHELEVNDNGLYYNLPLNFTNKLDNFEVHVEVVNRPLVVPTNTKNNITLKFDKQHSAFISNYKKTNILLTKSLSFDLPKSDNLKEIVTSKGTVNNQNYFYINTQPLASVQLKSKPKKITVLWDISGSRTSAEINKDIVFLENYIEWTRNAEIEIVPFNIKAHKKRKFSVKNGDITALKNYINTLNYDGATIINQSLFDNIQTNEFLLFTDGINNFSPSALIQVTKPIYTISANSIADKTFLKSIAVQNNGVFIDLQKLQIENAIHLITHPPLQFISAQYDNNEIDKVYPSRATLIEGNFGITGVLKGSKSEIKLNFGYNGKVTESKSFTIIKNDKNDFSLIEKLWAQKQIDELSIQSKKNKEKITALGKEYSIVTDYTSFIVLDRIEDYVQHEITPPPSLLKEYNRLVAEKTSNKQKNKKAHLDVVWTQFKKDIEWWENAEDKTDFAKEELLKRKEKKQNNKRDQSINGVIEVPDEETIIENFDEEESQMNLQGVVPGICIESVSDVNQEGAEDMEMELEEDAFYLSAPADEIATMDLKKKVGSRRTKSLMKLNTYDSDAEYLKELKAHKGGSQLETYYILRKQYAETPSFFYDVASYFYKEGKSDLALQVISNLAEIDLENHEILRTLGRKLQEFKQYNISIYVFKKLIDLRPFEPQNFRDLAFVYADKGEFQKSVDCYYSTIGGEFSEDISRRFGNIDIILLHEMNDLIAKHSDKIDVSGIDKRFVYNMPVDIRIVIDWDMLDTDIDLWVTDPLQEKCYYQHKNTLIGGIISQDLTQGYGPEEFRLKYAVDGNYVVQTHYYGNSKQSLFGPVTVRAFLYTNYGTTDEQCQLVSLQLSEIQKGIFDIGTLEFKVAN</sequence>
<dbReference type="SUPFAM" id="SSF48452">
    <property type="entry name" value="TPR-like"/>
    <property type="match status" value="1"/>
</dbReference>
<evidence type="ECO:0000313" key="2">
    <source>
        <dbReference type="EMBL" id="QWG10208.1"/>
    </source>
</evidence>
<dbReference type="Proteomes" id="UP000682802">
    <property type="component" value="Chromosome 2"/>
</dbReference>
<protein>
    <submittedName>
        <fullName evidence="2">DUF2135 domain-containing protein</fullName>
    </submittedName>
</protein>
<evidence type="ECO:0000259" key="1">
    <source>
        <dbReference type="PROSITE" id="PS51468"/>
    </source>
</evidence>
<dbReference type="PANTHER" id="PTHR45737">
    <property type="entry name" value="VON WILLEBRAND FACTOR A DOMAIN-CONTAINING PROTEIN 5A"/>
    <property type="match status" value="1"/>
</dbReference>
<accession>A0ABX8H3G1</accession>
<dbReference type="PROSITE" id="PS51468">
    <property type="entry name" value="VIT"/>
    <property type="match status" value="1"/>
</dbReference>
<organism evidence="2 3">
    <name type="scientific">Flammeovirga kamogawensis</name>
    <dbReference type="NCBI Taxonomy" id="373891"/>
    <lineage>
        <taxon>Bacteria</taxon>
        <taxon>Pseudomonadati</taxon>
        <taxon>Bacteroidota</taxon>
        <taxon>Cytophagia</taxon>
        <taxon>Cytophagales</taxon>
        <taxon>Flammeovirgaceae</taxon>
        <taxon>Flammeovirga</taxon>
    </lineage>
</organism>
<name>A0ABX8H3G1_9BACT</name>
<dbReference type="RefSeq" id="WP_144075820.1">
    <property type="nucleotide sequence ID" value="NZ_CP076129.1"/>
</dbReference>
<dbReference type="PANTHER" id="PTHR45737:SF6">
    <property type="entry name" value="VON WILLEBRAND FACTOR A DOMAIN-CONTAINING PROTEIN 5A"/>
    <property type="match status" value="1"/>
</dbReference>
<reference evidence="2 3" key="1">
    <citation type="submission" date="2021-05" db="EMBL/GenBank/DDBJ databases">
        <title>Comparative genomic studies on the polysaccharide-degrading batcterial strains of the Flammeovirga genus.</title>
        <authorList>
            <person name="Zewei F."/>
            <person name="Zheng Z."/>
            <person name="Yu L."/>
            <person name="Ruyue G."/>
            <person name="Yanhong M."/>
            <person name="Yuanyuan C."/>
            <person name="Jingyan G."/>
            <person name="Wenjun H."/>
        </authorList>
    </citation>
    <scope>NUCLEOTIDE SEQUENCE [LARGE SCALE GENOMIC DNA]</scope>
    <source>
        <strain evidence="2 3">YS10</strain>
    </source>
</reference>
<gene>
    <name evidence="2" type="ORF">KM029_21235</name>
</gene>
<dbReference type="Gene3D" id="1.25.40.10">
    <property type="entry name" value="Tetratricopeptide repeat domain"/>
    <property type="match status" value="1"/>
</dbReference>
<keyword evidence="3" id="KW-1185">Reference proteome</keyword>
<dbReference type="InterPro" id="IPR011990">
    <property type="entry name" value="TPR-like_helical_dom_sf"/>
</dbReference>
<dbReference type="Pfam" id="PF08487">
    <property type="entry name" value="VIT"/>
    <property type="match status" value="1"/>
</dbReference>
<evidence type="ECO:0000313" key="3">
    <source>
        <dbReference type="Proteomes" id="UP000682802"/>
    </source>
</evidence>